<dbReference type="SUPFAM" id="SSF52374">
    <property type="entry name" value="Nucleotidylyl transferase"/>
    <property type="match status" value="1"/>
</dbReference>
<dbReference type="EMBL" id="BAABAS010000018">
    <property type="protein sequence ID" value="GAA4237476.1"/>
    <property type="molecule type" value="Genomic_DNA"/>
</dbReference>
<dbReference type="InterPro" id="IPR009080">
    <property type="entry name" value="tRNAsynth_Ia_anticodon-bd"/>
</dbReference>
<feature type="domain" description="Methionyl/Valyl/Leucyl/Isoleucyl-tRNA synthetase anticodon-binding" evidence="11">
    <location>
        <begin position="656"/>
        <end position="794"/>
    </location>
</feature>
<dbReference type="PROSITE" id="PS00178">
    <property type="entry name" value="AA_TRNA_LIGASE_I"/>
    <property type="match status" value="1"/>
</dbReference>
<evidence type="ECO:0000256" key="3">
    <source>
        <dbReference type="ARBA" id="ARBA00022741"/>
    </source>
</evidence>
<dbReference type="NCBIfam" id="NF000540">
    <property type="entry name" value="alt_ValS"/>
    <property type="match status" value="1"/>
</dbReference>
<dbReference type="InterPro" id="IPR002300">
    <property type="entry name" value="aa-tRNA-synth_Ia"/>
</dbReference>
<evidence type="ECO:0000256" key="8">
    <source>
        <dbReference type="HAMAP-Rule" id="MF_02005"/>
    </source>
</evidence>
<accession>A0ABP8CC82</accession>
<keyword evidence="5 8" id="KW-0648">Protein biosynthesis</keyword>
<evidence type="ECO:0000259" key="10">
    <source>
        <dbReference type="Pfam" id="PF00133"/>
    </source>
</evidence>
<dbReference type="InterPro" id="IPR033705">
    <property type="entry name" value="Anticodon_Ia_Val"/>
</dbReference>
<feature type="binding site" evidence="8">
    <location>
        <position position="582"/>
    </location>
    <ligand>
        <name>ATP</name>
        <dbReference type="ChEBI" id="CHEBI:30616"/>
    </ligand>
</feature>
<feature type="short sequence motif" description="'HIGH' region" evidence="8">
    <location>
        <begin position="52"/>
        <end position="62"/>
    </location>
</feature>
<evidence type="ECO:0000256" key="5">
    <source>
        <dbReference type="ARBA" id="ARBA00022917"/>
    </source>
</evidence>
<feature type="short sequence motif" description="'KMSKS' region" evidence="8">
    <location>
        <begin position="579"/>
        <end position="583"/>
    </location>
</feature>
<dbReference type="GO" id="GO:0016874">
    <property type="term" value="F:ligase activity"/>
    <property type="evidence" value="ECO:0007669"/>
    <property type="project" value="UniProtKB-KW"/>
</dbReference>
<dbReference type="Pfam" id="PF00133">
    <property type="entry name" value="tRNA-synt_1"/>
    <property type="match status" value="1"/>
</dbReference>
<evidence type="ECO:0000256" key="1">
    <source>
        <dbReference type="ARBA" id="ARBA00022490"/>
    </source>
</evidence>
<keyword evidence="3 8" id="KW-0547">Nucleotide-binding</keyword>
<dbReference type="Gene3D" id="3.40.50.620">
    <property type="entry name" value="HUPs"/>
    <property type="match status" value="2"/>
</dbReference>
<name>A0ABP8CC82_9ACTN</name>
<evidence type="ECO:0000256" key="9">
    <source>
        <dbReference type="SAM" id="MobiDB-lite"/>
    </source>
</evidence>
<dbReference type="Gene3D" id="3.90.740.10">
    <property type="entry name" value="Valyl/Leucyl/Isoleucyl-tRNA synthetase, editing domain"/>
    <property type="match status" value="1"/>
</dbReference>
<dbReference type="SUPFAM" id="SSF47323">
    <property type="entry name" value="Anticodon-binding domain of a subclass of class I aminoacyl-tRNA synthetases"/>
    <property type="match status" value="1"/>
</dbReference>
<sequence length="839" mass="94133">MTEQPRTPDVPAKPSLDGLEDKWVRAWEDDGVYRFDRTRPRGDVFSIDTPPPTVSGSLHVGHVFSYTHTDTVARYHRMRGRAVFYPMGWDDNGLPTERRVQNHFGVRCDPSLPYDPDFEPPAKPDAKRQVPVSRRNFIELCERLTEVDEKAFEEMWRRVGLSVDWRHLYTTIGDVSRTASQRAFLRNLARGEAYVSEAPTLWDVTFRTAVAQAELEDREQPGAFHRIRFHGDERPVYIETTRPELLPACVALVAHPDDERYRELFGTTVRTPLFGVEVPVVAHRLAEPDKGSGIAMICTFGDVTDVTWWRELNLPTRAIIGWDGRLAADPPDGVPGDVYGELAGKTVFSAKERVVELLRESGDLDGEPRKISRPVKFYEKGSKPLEIVTTRQWYIRNGGRDEGVRAELLARGRELTWHPGYMRARYENWVEGLNGDWLISRQRFFGVPIPVWYPLDESGEPRYDEPIVPSEDALPVDPSSDVPPGYTEGRRGEPGGFVGDPDVMDTWATSSLTPQIAGGWERDADLFGRVFPYDLRPQAHDIIRTWLFSTVVRAHLEHGSLPWKGTALSGWILDPDRKKMSKSKGNVVTPIDLLREYGSDAIRYWSAGGRPGTDTAFDTGQIKVGRRLAIKILNASKFVLGLGEVRPDAAVTEPLDRAMLASLTRVVQDATEAFEGYDYARALERTERFFWEFCDDYLELVKARAYGEGPQAESARAALRTALSVLLRLFAPVLPFVTEEVWSWWRHGSVHTARWPSTAELPPGGDPAVLAATGEALRQVRKAKSEARASMRADVSRAVVRGAEATRIARPDLAAAGRIADLTLEDAPATLTVDVTLAT</sequence>
<dbReference type="InterPro" id="IPR048044">
    <property type="entry name" value="Valyl-tRNA_ligase_actino"/>
</dbReference>
<keyword evidence="6 8" id="KW-0030">Aminoacyl-tRNA synthetase</keyword>
<dbReference type="EC" id="6.1.1.9" evidence="8"/>
<comment type="similarity">
    <text evidence="8">Belongs to the class-I aminoacyl-tRNA synthetase family. ValS type 2 subfamily.</text>
</comment>
<keyword evidence="13" id="KW-1185">Reference proteome</keyword>
<evidence type="ECO:0000256" key="7">
    <source>
        <dbReference type="ARBA" id="ARBA00047552"/>
    </source>
</evidence>
<comment type="function">
    <text evidence="8">Catalyzes the attachment of valine to tRNA(Val). As ValRS can inadvertently accommodate and process structurally similar amino acids such as threonine, to avoid such errors, it has a 'posttransfer' editing activity that hydrolyzes mischarged Thr-tRNA(Val) in a tRNA-dependent manner.</text>
</comment>
<evidence type="ECO:0000256" key="4">
    <source>
        <dbReference type="ARBA" id="ARBA00022840"/>
    </source>
</evidence>
<dbReference type="Proteomes" id="UP001501710">
    <property type="component" value="Unassembled WGS sequence"/>
</dbReference>
<dbReference type="SUPFAM" id="SSF50677">
    <property type="entry name" value="ValRS/IleRS/LeuRS editing domain"/>
    <property type="match status" value="1"/>
</dbReference>
<dbReference type="NCBIfam" id="NF009687">
    <property type="entry name" value="PRK13208.1"/>
    <property type="match status" value="1"/>
</dbReference>
<dbReference type="Gene3D" id="1.10.730.10">
    <property type="entry name" value="Isoleucyl-tRNA Synthetase, Domain 1"/>
    <property type="match status" value="1"/>
</dbReference>
<feature type="region of interest" description="Disordered" evidence="9">
    <location>
        <begin position="463"/>
        <end position="498"/>
    </location>
</feature>
<dbReference type="InterPro" id="IPR013155">
    <property type="entry name" value="M/V/L/I-tRNA-synth_anticd-bd"/>
</dbReference>
<keyword evidence="1 8" id="KW-0963">Cytoplasm</keyword>
<keyword evidence="4 8" id="KW-0067">ATP-binding</keyword>
<dbReference type="InterPro" id="IPR009008">
    <property type="entry name" value="Val/Leu/Ile-tRNA-synth_edit"/>
</dbReference>
<comment type="subcellular location">
    <subcellularLocation>
        <location evidence="8">Cytoplasm</location>
    </subcellularLocation>
</comment>
<evidence type="ECO:0000313" key="12">
    <source>
        <dbReference type="EMBL" id="GAA4237476.1"/>
    </source>
</evidence>
<evidence type="ECO:0000256" key="6">
    <source>
        <dbReference type="ARBA" id="ARBA00023146"/>
    </source>
</evidence>
<reference evidence="13" key="1">
    <citation type="journal article" date="2019" name="Int. J. Syst. Evol. Microbiol.">
        <title>The Global Catalogue of Microorganisms (GCM) 10K type strain sequencing project: providing services to taxonomists for standard genome sequencing and annotation.</title>
        <authorList>
            <consortium name="The Broad Institute Genomics Platform"/>
            <consortium name="The Broad Institute Genome Sequencing Center for Infectious Disease"/>
            <person name="Wu L."/>
            <person name="Ma J."/>
        </authorList>
    </citation>
    <scope>NUCLEOTIDE SEQUENCE [LARGE SCALE GENOMIC DNA]</scope>
    <source>
        <strain evidence="13">JCM 17440</strain>
    </source>
</reference>
<dbReference type="PRINTS" id="PR00986">
    <property type="entry name" value="TRNASYNTHVAL"/>
</dbReference>
<dbReference type="HAMAP" id="MF_02005">
    <property type="entry name" value="Val_tRNA_synth_type2"/>
    <property type="match status" value="1"/>
</dbReference>
<dbReference type="InterPro" id="IPR001412">
    <property type="entry name" value="aa-tRNA-synth_I_CS"/>
</dbReference>
<dbReference type="PANTHER" id="PTHR11946:SF93">
    <property type="entry name" value="VALINE--TRNA LIGASE, CHLOROPLASTIC_MITOCHONDRIAL 2"/>
    <property type="match status" value="1"/>
</dbReference>
<comment type="caution">
    <text evidence="12">The sequence shown here is derived from an EMBL/GenBank/DDBJ whole genome shotgun (WGS) entry which is preliminary data.</text>
</comment>
<dbReference type="CDD" id="cd07962">
    <property type="entry name" value="Anticodon_Ia_Val"/>
    <property type="match status" value="1"/>
</dbReference>
<evidence type="ECO:0000259" key="11">
    <source>
        <dbReference type="Pfam" id="PF08264"/>
    </source>
</evidence>
<dbReference type="InterPro" id="IPR022874">
    <property type="entry name" value="Valine-tRNA_ligase_type_2"/>
</dbReference>
<feature type="domain" description="Aminoacyl-tRNA synthetase class Ia" evidence="10">
    <location>
        <begin position="23"/>
        <end position="616"/>
    </location>
</feature>
<dbReference type="InterPro" id="IPR014729">
    <property type="entry name" value="Rossmann-like_a/b/a_fold"/>
</dbReference>
<proteinExistence type="inferred from homology"/>
<dbReference type="RefSeq" id="WP_344900646.1">
    <property type="nucleotide sequence ID" value="NZ_BAABAS010000018.1"/>
</dbReference>
<organism evidence="12 13">
    <name type="scientific">Actinomadura meridiana</name>
    <dbReference type="NCBI Taxonomy" id="559626"/>
    <lineage>
        <taxon>Bacteria</taxon>
        <taxon>Bacillati</taxon>
        <taxon>Actinomycetota</taxon>
        <taxon>Actinomycetes</taxon>
        <taxon>Streptosporangiales</taxon>
        <taxon>Thermomonosporaceae</taxon>
        <taxon>Actinomadura</taxon>
    </lineage>
</organism>
<protein>
    <recommendedName>
        <fullName evidence="8">Valine--tRNA ligase</fullName>
        <ecNumber evidence="8">6.1.1.9</ecNumber>
    </recommendedName>
    <alternativeName>
        <fullName evidence="8">Valyl-tRNA synthetase</fullName>
        <shortName evidence="8">ValRS</shortName>
    </alternativeName>
</protein>
<evidence type="ECO:0000256" key="2">
    <source>
        <dbReference type="ARBA" id="ARBA00022598"/>
    </source>
</evidence>
<comment type="catalytic activity">
    <reaction evidence="7 8">
        <text>tRNA(Val) + L-valine + ATP = L-valyl-tRNA(Val) + AMP + diphosphate</text>
        <dbReference type="Rhea" id="RHEA:10704"/>
        <dbReference type="Rhea" id="RHEA-COMP:9672"/>
        <dbReference type="Rhea" id="RHEA-COMP:9708"/>
        <dbReference type="ChEBI" id="CHEBI:30616"/>
        <dbReference type="ChEBI" id="CHEBI:33019"/>
        <dbReference type="ChEBI" id="CHEBI:57762"/>
        <dbReference type="ChEBI" id="CHEBI:78442"/>
        <dbReference type="ChEBI" id="CHEBI:78537"/>
        <dbReference type="ChEBI" id="CHEBI:456215"/>
        <dbReference type="EC" id="6.1.1.9"/>
    </reaction>
</comment>
<dbReference type="InterPro" id="IPR002303">
    <property type="entry name" value="Valyl-tRNA_ligase"/>
</dbReference>
<comment type="subunit">
    <text evidence="8">Monomer.</text>
</comment>
<evidence type="ECO:0000313" key="13">
    <source>
        <dbReference type="Proteomes" id="UP001501710"/>
    </source>
</evidence>
<gene>
    <name evidence="8 12" type="primary">valS</name>
    <name evidence="12" type="ORF">GCM10022254_49640</name>
</gene>
<dbReference type="PANTHER" id="PTHR11946">
    <property type="entry name" value="VALYL-TRNA SYNTHETASES"/>
    <property type="match status" value="1"/>
</dbReference>
<keyword evidence="2 8" id="KW-0436">Ligase</keyword>
<dbReference type="Pfam" id="PF08264">
    <property type="entry name" value="Anticodon_1"/>
    <property type="match status" value="1"/>
</dbReference>
<comment type="domain">
    <text evidence="8">ValRS has two distinct active sites: one for aminoacylation and one for editing. The misactivated threonine is translocated from the active site to the editing site.</text>
</comment>